<protein>
    <recommendedName>
        <fullName evidence="2">DUF7847 domain-containing protein</fullName>
    </recommendedName>
</protein>
<evidence type="ECO:0000313" key="3">
    <source>
        <dbReference type="EMBL" id="MDS0284523.1"/>
    </source>
</evidence>
<keyword evidence="1" id="KW-0472">Membrane</keyword>
<dbReference type="Proteomes" id="UP001268864">
    <property type="component" value="Unassembled WGS sequence"/>
</dbReference>
<evidence type="ECO:0000259" key="2">
    <source>
        <dbReference type="Pfam" id="PF25231"/>
    </source>
</evidence>
<feature type="transmembrane region" description="Helical" evidence="1">
    <location>
        <begin position="48"/>
        <end position="71"/>
    </location>
</feature>
<name>A0ABU2FUU7_9EURY</name>
<dbReference type="EMBL" id="JAMQOS010000008">
    <property type="protein sequence ID" value="MDS0284523.1"/>
    <property type="molecule type" value="Genomic_DNA"/>
</dbReference>
<gene>
    <name evidence="3" type="ORF">NDI86_20715</name>
</gene>
<proteinExistence type="predicted"/>
<keyword evidence="4" id="KW-1185">Reference proteome</keyword>
<accession>A0ABU2FUU7</accession>
<feature type="transmembrane region" description="Helical" evidence="1">
    <location>
        <begin position="92"/>
        <end position="125"/>
    </location>
</feature>
<dbReference type="InterPro" id="IPR057169">
    <property type="entry name" value="DUF7847"/>
</dbReference>
<organism evidence="3 4">
    <name type="scientific">Haloarcula onubensis</name>
    <dbReference type="NCBI Taxonomy" id="2950539"/>
    <lineage>
        <taxon>Archaea</taxon>
        <taxon>Methanobacteriati</taxon>
        <taxon>Methanobacteriota</taxon>
        <taxon>Stenosarchaea group</taxon>
        <taxon>Halobacteria</taxon>
        <taxon>Halobacteriales</taxon>
        <taxon>Haloarculaceae</taxon>
        <taxon>Haloarcula</taxon>
    </lineage>
</organism>
<keyword evidence="1" id="KW-0812">Transmembrane</keyword>
<reference evidence="3 4" key="1">
    <citation type="submission" date="2022-06" db="EMBL/GenBank/DDBJ databases">
        <title>Halomicroarcula sp. a new haloarchaeum isolate from saline soil.</title>
        <authorList>
            <person name="Strakova D."/>
            <person name="Galisteo C."/>
            <person name="Sanchez-Porro C."/>
            <person name="Ventosa A."/>
        </authorList>
    </citation>
    <scope>NUCLEOTIDE SEQUENCE [LARGE SCALE GENOMIC DNA]</scope>
    <source>
        <strain evidence="3 4">S3CR25-11</strain>
    </source>
</reference>
<evidence type="ECO:0000256" key="1">
    <source>
        <dbReference type="SAM" id="Phobius"/>
    </source>
</evidence>
<feature type="domain" description="DUF7847" evidence="2">
    <location>
        <begin position="1"/>
        <end position="211"/>
    </location>
</feature>
<keyword evidence="1" id="KW-1133">Transmembrane helix</keyword>
<feature type="transmembrane region" description="Helical" evidence="1">
    <location>
        <begin position="137"/>
        <end position="159"/>
    </location>
</feature>
<dbReference type="RefSeq" id="WP_310902187.1">
    <property type="nucleotide sequence ID" value="NZ_JAMQOS010000008.1"/>
</dbReference>
<comment type="caution">
    <text evidence="3">The sequence shown here is derived from an EMBL/GenBank/DDBJ whole genome shotgun (WGS) entry which is preliminary data.</text>
</comment>
<dbReference type="Pfam" id="PF25231">
    <property type="entry name" value="DUF7847"/>
    <property type="match status" value="1"/>
</dbReference>
<evidence type="ECO:0000313" key="4">
    <source>
        <dbReference type="Proteomes" id="UP001268864"/>
    </source>
</evidence>
<feature type="transmembrane region" description="Helical" evidence="1">
    <location>
        <begin position="188"/>
        <end position="211"/>
    </location>
</feature>
<sequence length="212" mass="22083">MAVLNALRRTPNALRRNPVVLAPILVLSVLQVPQLALQAVNPLLSSVVSLGLSLVLFVVTPFFQGGLIGMADEALAGRTTLQTFVDDGKANYVSILVAYLVLMAIYVALGLVVFFVTLVGGIFVIGSGGLGSANTAVLAVLGTVLAAVVLLYLLALFFLQFYGQAIVLEDMGAVDGLRHSMSVVRQHIVSVLGYSILVGILGGVFGGVFGVL</sequence>